<organism evidence="3 4">
    <name type="scientific">Duganella dendranthematis</name>
    <dbReference type="NCBI Taxonomy" id="2728021"/>
    <lineage>
        <taxon>Bacteria</taxon>
        <taxon>Pseudomonadati</taxon>
        <taxon>Pseudomonadota</taxon>
        <taxon>Betaproteobacteria</taxon>
        <taxon>Burkholderiales</taxon>
        <taxon>Oxalobacteraceae</taxon>
        <taxon>Telluria group</taxon>
        <taxon>Duganella</taxon>
    </lineage>
</organism>
<feature type="domain" description="Amidohydrolase-related" evidence="2">
    <location>
        <begin position="83"/>
        <end position="459"/>
    </location>
</feature>
<dbReference type="PANTHER" id="PTHR43135:SF3">
    <property type="entry name" value="ALPHA-D-RIBOSE 1-METHYLPHOSPHONATE 5-TRIPHOSPHATE DIPHOSPHATASE"/>
    <property type="match status" value="1"/>
</dbReference>
<dbReference type="InterPro" id="IPR051781">
    <property type="entry name" value="Metallo-dep_Hydrolase"/>
</dbReference>
<keyword evidence="1" id="KW-0732">Signal</keyword>
<accession>A0ABX6M7E8</accession>
<dbReference type="SUPFAM" id="SSF51338">
    <property type="entry name" value="Composite domain of metallo-dependent hydrolases"/>
    <property type="match status" value="1"/>
</dbReference>
<sequence length="482" mass="51991">MKISSKKLSGAMLALGLLSAAHAADKIAADVVLTKATLIDVAGGKTVTGKSVVLKGDTILAVVDDQQLSNYAAEKTISLPGKYVMPGLWDTHVHFGGGPALIDENKHLLPLYLAYGITTVRDCSGDLPDTVLQWRAQINARQLEGPTIFTSGAKLEGYKPLWKGTIEVGTPEEVSKALDKLQGQQVDFVKITENTLKPEMYLEALRQAKARGMRTSGHIPVQLTLATMFDAGLGTVEHQSYLLRAATPKEQELTAQVAAGTLTGREAVKQSLASYDEATARSSFRYMASKGTAVVPTLSVSRVVAYLDRDDHTHDEALQYIGHGLRATYEWRVQRAAQDDAAAIAQRKAVFEKSAALLPILQQEGVSIIAGTDAGFLNSYDYPGQALHDEIGLYVNYGLTPVQALQTAVINGPRFLGKQDRYGALEAGKAADVLVLDANPLQDIGATRKIRTVISHGKVYDRAQLDKILADTKAWVAQTKVE</sequence>
<dbReference type="Proteomes" id="UP000503117">
    <property type="component" value="Chromosome"/>
</dbReference>
<feature type="chain" id="PRO_5047073595" evidence="1">
    <location>
        <begin position="24"/>
        <end position="482"/>
    </location>
</feature>
<evidence type="ECO:0000313" key="3">
    <source>
        <dbReference type="EMBL" id="QJD90251.1"/>
    </source>
</evidence>
<proteinExistence type="predicted"/>
<evidence type="ECO:0000313" key="4">
    <source>
        <dbReference type="Proteomes" id="UP000503117"/>
    </source>
</evidence>
<dbReference type="Gene3D" id="1.20.58.520">
    <property type="entry name" value="Amidohydrolase"/>
    <property type="match status" value="1"/>
</dbReference>
<dbReference type="Gene3D" id="3.30.110.90">
    <property type="entry name" value="Amidohydrolase"/>
    <property type="match status" value="1"/>
</dbReference>
<evidence type="ECO:0000256" key="1">
    <source>
        <dbReference type="SAM" id="SignalP"/>
    </source>
</evidence>
<dbReference type="Gene3D" id="2.30.40.10">
    <property type="entry name" value="Urease, subunit C, domain 1"/>
    <property type="match status" value="1"/>
</dbReference>
<evidence type="ECO:0000259" key="2">
    <source>
        <dbReference type="Pfam" id="PF01979"/>
    </source>
</evidence>
<dbReference type="RefSeq" id="WP_169112061.1">
    <property type="nucleotide sequence ID" value="NZ_CP051684.1"/>
</dbReference>
<keyword evidence="4" id="KW-1185">Reference proteome</keyword>
<dbReference type="InterPro" id="IPR006680">
    <property type="entry name" value="Amidohydro-rel"/>
</dbReference>
<protein>
    <submittedName>
        <fullName evidence="3">Amidohydrolase family protein</fullName>
    </submittedName>
</protein>
<dbReference type="Pfam" id="PF01979">
    <property type="entry name" value="Amidohydro_1"/>
    <property type="match status" value="1"/>
</dbReference>
<dbReference type="SUPFAM" id="SSF51556">
    <property type="entry name" value="Metallo-dependent hydrolases"/>
    <property type="match status" value="1"/>
</dbReference>
<gene>
    <name evidence="3" type="ORF">HH213_09170</name>
</gene>
<dbReference type="EMBL" id="CP051684">
    <property type="protein sequence ID" value="QJD90251.1"/>
    <property type="molecule type" value="Genomic_DNA"/>
</dbReference>
<dbReference type="Gene3D" id="3.40.50.10910">
    <property type="entry name" value="Amidohydrolase"/>
    <property type="match status" value="1"/>
</dbReference>
<dbReference type="PANTHER" id="PTHR43135">
    <property type="entry name" value="ALPHA-D-RIBOSE 1-METHYLPHOSPHONATE 5-TRIPHOSPHATE DIPHOSPHATASE"/>
    <property type="match status" value="1"/>
</dbReference>
<dbReference type="InterPro" id="IPR011059">
    <property type="entry name" value="Metal-dep_hydrolase_composite"/>
</dbReference>
<reference evidence="3 4" key="1">
    <citation type="submission" date="2020-04" db="EMBL/GenBank/DDBJ databases">
        <title>Genome sequencing of novel species.</title>
        <authorList>
            <person name="Heo J."/>
            <person name="Kim S.-J."/>
            <person name="Kim J.-S."/>
            <person name="Hong S.-B."/>
            <person name="Kwon S.-W."/>
        </authorList>
    </citation>
    <scope>NUCLEOTIDE SEQUENCE [LARGE SCALE GENOMIC DNA]</scope>
    <source>
        <strain evidence="3 4">AF9R3</strain>
    </source>
</reference>
<dbReference type="InterPro" id="IPR032466">
    <property type="entry name" value="Metal_Hydrolase"/>
</dbReference>
<name>A0ABX6M7E8_9BURK</name>
<feature type="signal peptide" evidence="1">
    <location>
        <begin position="1"/>
        <end position="23"/>
    </location>
</feature>